<proteinExistence type="predicted"/>
<dbReference type="InterPro" id="IPR011330">
    <property type="entry name" value="Glyco_hydro/deAcase_b/a-brl"/>
</dbReference>
<comment type="caution">
    <text evidence="2">The sequence shown here is derived from an EMBL/GenBank/DDBJ whole genome shotgun (WGS) entry which is preliminary data.</text>
</comment>
<dbReference type="InterPro" id="IPR014228">
    <property type="entry name" value="Spore_polysacc_deacetyl_YlxY"/>
</dbReference>
<name>A0AA42BT25_9BACI</name>
<reference evidence="2" key="1">
    <citation type="submission" date="2022-07" db="EMBL/GenBank/DDBJ databases">
        <authorList>
            <person name="Li W.-J."/>
            <person name="Deng Q.-Q."/>
        </authorList>
    </citation>
    <scope>NUCLEOTIDE SEQUENCE</scope>
    <source>
        <strain evidence="2">SYSU M60031</strain>
    </source>
</reference>
<dbReference type="EMBL" id="JANCLT010000005">
    <property type="protein sequence ID" value="MCP8969043.1"/>
    <property type="molecule type" value="Genomic_DNA"/>
</dbReference>
<dbReference type="RefSeq" id="WP_254758964.1">
    <property type="nucleotide sequence ID" value="NZ_JANCLT010000005.1"/>
</dbReference>
<evidence type="ECO:0000313" key="3">
    <source>
        <dbReference type="Proteomes" id="UP001156102"/>
    </source>
</evidence>
<dbReference type="SUPFAM" id="SSF88713">
    <property type="entry name" value="Glycoside hydrolase/deacetylase"/>
    <property type="match status" value="1"/>
</dbReference>
<dbReference type="Pfam" id="PF01522">
    <property type="entry name" value="Polysacc_deac_1"/>
    <property type="match status" value="1"/>
</dbReference>
<keyword evidence="3" id="KW-1185">Reference proteome</keyword>
<protein>
    <submittedName>
        <fullName evidence="2">Polysaccharide deacetylase family protein</fullName>
    </submittedName>
</protein>
<organism evidence="2 3">
    <name type="scientific">Ectobacillus ponti</name>
    <dbReference type="NCBI Taxonomy" id="2961894"/>
    <lineage>
        <taxon>Bacteria</taxon>
        <taxon>Bacillati</taxon>
        <taxon>Bacillota</taxon>
        <taxon>Bacilli</taxon>
        <taxon>Bacillales</taxon>
        <taxon>Bacillaceae</taxon>
        <taxon>Ectobacillus</taxon>
    </lineage>
</organism>
<evidence type="ECO:0000313" key="2">
    <source>
        <dbReference type="EMBL" id="MCP8969043.1"/>
    </source>
</evidence>
<dbReference type="InterPro" id="IPR050248">
    <property type="entry name" value="Polysacc_deacetylase_ArnD"/>
</dbReference>
<dbReference type="AlphaFoldDB" id="A0AA42BT25"/>
<dbReference type="InterPro" id="IPR002509">
    <property type="entry name" value="NODB_dom"/>
</dbReference>
<accession>A0AA42BT25</accession>
<dbReference type="Proteomes" id="UP001156102">
    <property type="component" value="Unassembled WGS sequence"/>
</dbReference>
<dbReference type="Gene3D" id="3.20.20.370">
    <property type="entry name" value="Glycoside hydrolase/deacetylase"/>
    <property type="match status" value="1"/>
</dbReference>
<dbReference type="PROSITE" id="PS51677">
    <property type="entry name" value="NODB"/>
    <property type="match status" value="1"/>
</dbReference>
<dbReference type="CDD" id="cd10950">
    <property type="entry name" value="CE4_BsYlxY_like"/>
    <property type="match status" value="1"/>
</dbReference>
<dbReference type="GO" id="GO:0016810">
    <property type="term" value="F:hydrolase activity, acting on carbon-nitrogen (but not peptide) bonds"/>
    <property type="evidence" value="ECO:0007669"/>
    <property type="project" value="InterPro"/>
</dbReference>
<sequence length="313" mass="35046">MKKYISAGLILLIAFVLVQNSYTASYLQTIRSTAASKSVSPLYAEIQEKAKKYYIPAQDAVVDKVWKATPGYNGRLVDVQASYESMKKGKVFDENKLVFQEVRPKVHLQDLPPAPVYRGHPDKKMTALTVNVAWGNEYIPSMLEILKKHKVKATFFLEGRWAKENPSMAKMIADAGQEIGNHSYTHPNMKLLSAAAIREQLSKTNEIIEAATNRKVRWFAPPSGSFRDEVVSIADEMGMGTIMWTVDTIDWQRPEPSVLLQRVLGKMHPGAIVLMHPTSSTAKSLDTLIVQLKEKGYQIGTVSALLDEKRLEP</sequence>
<gene>
    <name evidence="2" type="ORF">NK662_10885</name>
</gene>
<feature type="domain" description="NodB homology" evidence="1">
    <location>
        <begin position="124"/>
        <end position="300"/>
    </location>
</feature>
<dbReference type="GO" id="GO:0005975">
    <property type="term" value="P:carbohydrate metabolic process"/>
    <property type="evidence" value="ECO:0007669"/>
    <property type="project" value="InterPro"/>
</dbReference>
<dbReference type="PANTHER" id="PTHR10587">
    <property type="entry name" value="GLYCOSYL TRANSFERASE-RELATED"/>
    <property type="match status" value="1"/>
</dbReference>
<dbReference type="PANTHER" id="PTHR10587:SF80">
    <property type="entry name" value="CHITOOLIGOSACCHARIDE DEACETYLASE"/>
    <property type="match status" value="1"/>
</dbReference>
<evidence type="ECO:0000259" key="1">
    <source>
        <dbReference type="PROSITE" id="PS51677"/>
    </source>
</evidence>
<dbReference type="NCBIfam" id="TIGR02873">
    <property type="entry name" value="spore_ylxY"/>
    <property type="match status" value="1"/>
</dbReference>
<dbReference type="GO" id="GO:0016020">
    <property type="term" value="C:membrane"/>
    <property type="evidence" value="ECO:0007669"/>
    <property type="project" value="TreeGrafter"/>
</dbReference>